<evidence type="ECO:0000313" key="3">
    <source>
        <dbReference type="Proteomes" id="UP000653480"/>
    </source>
</evidence>
<name>A0A8H9H1C9_9ACTN</name>
<dbReference type="AlphaFoldDB" id="A0A8H9H1C9"/>
<comment type="caution">
    <text evidence="2">The sequence shown here is derived from an EMBL/GenBank/DDBJ whole genome shotgun (WGS) entry which is preliminary data.</text>
</comment>
<feature type="signal peptide" evidence="1">
    <location>
        <begin position="1"/>
        <end position="27"/>
    </location>
</feature>
<evidence type="ECO:0000313" key="2">
    <source>
        <dbReference type="EMBL" id="GGO19733.1"/>
    </source>
</evidence>
<dbReference type="EMBL" id="BMMN01000008">
    <property type="protein sequence ID" value="GGO19733.1"/>
    <property type="molecule type" value="Genomic_DNA"/>
</dbReference>
<organism evidence="2 3">
    <name type="scientific">Microbispora bryophytorum</name>
    <dbReference type="NCBI Taxonomy" id="1460882"/>
    <lineage>
        <taxon>Bacteria</taxon>
        <taxon>Bacillati</taxon>
        <taxon>Actinomycetota</taxon>
        <taxon>Actinomycetes</taxon>
        <taxon>Streptosporangiales</taxon>
        <taxon>Streptosporangiaceae</taxon>
        <taxon>Microbispora</taxon>
    </lineage>
</organism>
<reference evidence="2" key="2">
    <citation type="submission" date="2020-09" db="EMBL/GenBank/DDBJ databases">
        <authorList>
            <person name="Sun Q."/>
            <person name="Zhou Y."/>
        </authorList>
    </citation>
    <scope>NUCLEOTIDE SEQUENCE</scope>
    <source>
        <strain evidence="2">CGMCC 4.7138</strain>
    </source>
</reference>
<protein>
    <recommendedName>
        <fullName evidence="4">DUF2771 family protein</fullName>
    </recommendedName>
</protein>
<reference evidence="2" key="1">
    <citation type="journal article" date="2014" name="Int. J. Syst. Evol. Microbiol.">
        <title>Complete genome sequence of Corynebacterium casei LMG S-19264T (=DSM 44701T), isolated from a smear-ripened cheese.</title>
        <authorList>
            <consortium name="US DOE Joint Genome Institute (JGI-PGF)"/>
            <person name="Walter F."/>
            <person name="Albersmeier A."/>
            <person name="Kalinowski J."/>
            <person name="Ruckert C."/>
        </authorList>
    </citation>
    <scope>NUCLEOTIDE SEQUENCE</scope>
    <source>
        <strain evidence="2">CGMCC 4.7138</strain>
    </source>
</reference>
<dbReference type="OrthoDB" id="3537366at2"/>
<dbReference type="PROSITE" id="PS51257">
    <property type="entry name" value="PROKAR_LIPOPROTEIN"/>
    <property type="match status" value="1"/>
</dbReference>
<sequence length="170" mass="18747">MDRQFRLGRGRLVTELLVLSSCALLLAACGRPPLADELPRPVAVGRTAEGEIRLVVPLCEGEAIKSVEVQNHRTARPIWRVSRPARSEEQQEVIVLGDAHGFTREDVPLRSPLPANMGVTVELADGPPLGSGFLLKDVPEDFARTDRVLTIDDEKVPEEEFRRNAAAEYC</sequence>
<gene>
    <name evidence="2" type="ORF">GCM10011574_45550</name>
</gene>
<keyword evidence="1" id="KW-0732">Signal</keyword>
<dbReference type="RefSeq" id="WP_142571552.1">
    <property type="nucleotide sequence ID" value="NZ_BMMN01000008.1"/>
</dbReference>
<evidence type="ECO:0000256" key="1">
    <source>
        <dbReference type="SAM" id="SignalP"/>
    </source>
</evidence>
<feature type="chain" id="PRO_5039489608" description="DUF2771 family protein" evidence="1">
    <location>
        <begin position="28"/>
        <end position="170"/>
    </location>
</feature>
<proteinExistence type="predicted"/>
<accession>A0A8H9H1C9</accession>
<keyword evidence="3" id="KW-1185">Reference proteome</keyword>
<evidence type="ECO:0008006" key="4">
    <source>
        <dbReference type="Google" id="ProtNLM"/>
    </source>
</evidence>
<dbReference type="Proteomes" id="UP000653480">
    <property type="component" value="Unassembled WGS sequence"/>
</dbReference>